<dbReference type="GO" id="GO:0004672">
    <property type="term" value="F:protein kinase activity"/>
    <property type="evidence" value="ECO:0007669"/>
    <property type="project" value="InterPro"/>
</dbReference>
<evidence type="ECO:0000313" key="9">
    <source>
        <dbReference type="Proteomes" id="UP001161247"/>
    </source>
</evidence>
<protein>
    <submittedName>
        <fullName evidence="8">OLC1v1010018C1</fullName>
    </submittedName>
</protein>
<feature type="domain" description="Serine-threonine/tyrosine-protein kinase catalytic" evidence="7">
    <location>
        <begin position="369"/>
        <end position="418"/>
    </location>
</feature>
<feature type="transmembrane region" description="Helical" evidence="5">
    <location>
        <begin position="301"/>
        <end position="325"/>
    </location>
</feature>
<evidence type="ECO:0000256" key="6">
    <source>
        <dbReference type="SAM" id="SignalP"/>
    </source>
</evidence>
<proteinExistence type="predicted"/>
<evidence type="ECO:0000256" key="4">
    <source>
        <dbReference type="SAM" id="MobiDB-lite"/>
    </source>
</evidence>
<reference evidence="8" key="1">
    <citation type="submission" date="2023-03" db="EMBL/GenBank/DDBJ databases">
        <authorList>
            <person name="Julca I."/>
        </authorList>
    </citation>
    <scope>NUCLEOTIDE SEQUENCE</scope>
</reference>
<dbReference type="SUPFAM" id="SSF56112">
    <property type="entry name" value="Protein kinase-like (PK-like)"/>
    <property type="match status" value="1"/>
</dbReference>
<evidence type="ECO:0000256" key="3">
    <source>
        <dbReference type="PROSITE-ProRule" id="PRU10141"/>
    </source>
</evidence>
<evidence type="ECO:0000259" key="7">
    <source>
        <dbReference type="Pfam" id="PF07714"/>
    </source>
</evidence>
<feature type="binding site" evidence="3">
    <location>
        <position position="395"/>
    </location>
    <ligand>
        <name>ATP</name>
        <dbReference type="ChEBI" id="CHEBI:30616"/>
    </ligand>
</feature>
<name>A0AAV1DSR2_OLDCO</name>
<feature type="chain" id="PRO_5043684746" evidence="6">
    <location>
        <begin position="21"/>
        <end position="569"/>
    </location>
</feature>
<keyword evidence="6" id="KW-0732">Signal</keyword>
<dbReference type="GO" id="GO:0005524">
    <property type="term" value="F:ATP binding"/>
    <property type="evidence" value="ECO:0007669"/>
    <property type="project" value="UniProtKB-UniRule"/>
</dbReference>
<dbReference type="PANTHER" id="PTHR46008">
    <property type="entry name" value="LEAF RUST 10 DISEASE-RESISTANCE LOCUS RECEPTOR-LIKE PROTEIN KINASE-LIKE 1.4"/>
    <property type="match status" value="1"/>
</dbReference>
<dbReference type="Gene3D" id="2.10.25.10">
    <property type="entry name" value="Laminin"/>
    <property type="match status" value="1"/>
</dbReference>
<dbReference type="EMBL" id="OX459123">
    <property type="protein sequence ID" value="CAI9110056.1"/>
    <property type="molecule type" value="Genomic_DNA"/>
</dbReference>
<keyword evidence="9" id="KW-1185">Reference proteome</keyword>
<dbReference type="Proteomes" id="UP001161247">
    <property type="component" value="Chromosome 6"/>
</dbReference>
<feature type="compositionally biased region" description="Polar residues" evidence="4">
    <location>
        <begin position="553"/>
        <end position="569"/>
    </location>
</feature>
<keyword evidence="5" id="KW-0812">Transmembrane</keyword>
<keyword evidence="5" id="KW-0472">Membrane</keyword>
<keyword evidence="1 3" id="KW-0547">Nucleotide-binding</keyword>
<feature type="signal peptide" evidence="6">
    <location>
        <begin position="1"/>
        <end position="20"/>
    </location>
</feature>
<dbReference type="InterPro" id="IPR011009">
    <property type="entry name" value="Kinase-like_dom_sf"/>
</dbReference>
<evidence type="ECO:0000256" key="1">
    <source>
        <dbReference type="ARBA" id="ARBA00022741"/>
    </source>
</evidence>
<evidence type="ECO:0000256" key="2">
    <source>
        <dbReference type="ARBA" id="ARBA00022840"/>
    </source>
</evidence>
<dbReference type="CDD" id="cd00053">
    <property type="entry name" value="EGF"/>
    <property type="match status" value="1"/>
</dbReference>
<gene>
    <name evidence="8" type="ORF">OLC1_LOCUS17807</name>
</gene>
<dbReference type="InterPro" id="IPR017441">
    <property type="entry name" value="Protein_kinase_ATP_BS"/>
</dbReference>
<dbReference type="Pfam" id="PF07714">
    <property type="entry name" value="PK_Tyr_Ser-Thr"/>
    <property type="match status" value="1"/>
</dbReference>
<evidence type="ECO:0000256" key="5">
    <source>
        <dbReference type="SAM" id="Phobius"/>
    </source>
</evidence>
<organism evidence="8 9">
    <name type="scientific">Oldenlandia corymbosa var. corymbosa</name>
    <dbReference type="NCBI Taxonomy" id="529605"/>
    <lineage>
        <taxon>Eukaryota</taxon>
        <taxon>Viridiplantae</taxon>
        <taxon>Streptophyta</taxon>
        <taxon>Embryophyta</taxon>
        <taxon>Tracheophyta</taxon>
        <taxon>Spermatophyta</taxon>
        <taxon>Magnoliopsida</taxon>
        <taxon>eudicotyledons</taxon>
        <taxon>Gunneridae</taxon>
        <taxon>Pentapetalae</taxon>
        <taxon>asterids</taxon>
        <taxon>lamiids</taxon>
        <taxon>Gentianales</taxon>
        <taxon>Rubiaceae</taxon>
        <taxon>Rubioideae</taxon>
        <taxon>Spermacoceae</taxon>
        <taxon>Hedyotis-Oldenlandia complex</taxon>
        <taxon>Oldenlandia</taxon>
    </lineage>
</organism>
<keyword evidence="2 3" id="KW-0067">ATP-binding</keyword>
<dbReference type="InterPro" id="IPR001245">
    <property type="entry name" value="Ser-Thr/Tyr_kinase_cat_dom"/>
</dbReference>
<accession>A0AAV1DSR2</accession>
<feature type="compositionally biased region" description="Polar residues" evidence="4">
    <location>
        <begin position="495"/>
        <end position="509"/>
    </location>
</feature>
<feature type="region of interest" description="Disordered" evidence="4">
    <location>
        <begin position="495"/>
        <end position="569"/>
    </location>
</feature>
<evidence type="ECO:0000313" key="8">
    <source>
        <dbReference type="EMBL" id="CAI9110056.1"/>
    </source>
</evidence>
<dbReference type="PANTHER" id="PTHR46008:SF62">
    <property type="entry name" value="PROTEIN KINASE DOMAIN-CONTAINING PROTEIN"/>
    <property type="match status" value="1"/>
</dbReference>
<keyword evidence="5" id="KW-1133">Transmembrane helix</keyword>
<dbReference type="Gene3D" id="3.30.200.20">
    <property type="entry name" value="Phosphorylase Kinase, domain 1"/>
    <property type="match status" value="1"/>
</dbReference>
<feature type="compositionally biased region" description="Basic and acidic residues" evidence="4">
    <location>
        <begin position="527"/>
        <end position="541"/>
    </location>
</feature>
<dbReference type="PROSITE" id="PS00107">
    <property type="entry name" value="PROTEIN_KINASE_ATP"/>
    <property type="match status" value="1"/>
</dbReference>
<dbReference type="AlphaFoldDB" id="A0AAV1DSR2"/>
<sequence length="569" mass="62203">MIKVLLRLFSLLLPILAVLGSNTVYGTITSPATTTEAPPPRCKRTYLGENQKLAAVQYPFGFSRGCEIQLNLSDAGTIKVRDFEVLNVTSDNILVNLPASCNRSIEELRQLNGPNFYITWRNGLLLDNCRSPVNGCALPISLLKSHVGRKTCHGGGGANSMSCYSDALLNDTFLEVDDIEKTNCKVVFSSIAMGLDRSFQSLGNSQDGDGGNLTNSTTTSLLLNFQTLELGWWLDGECNCSEFATCTNFTVPTGGQGYRCKCNPGYVGDGFTGGDDSQGCRPIPHCKDRGHVFGRCGSRKVGVLIGGIMAGASLTVVLALFYYCIRKRSKLLRNRMSAKRLLSEAAGNSTIPFFSYKDIERATFGFSEKQRLGTGAYGTVYVGKLRDDESVAIKKIKHSDHESIEQVMNEIKLLSSIGKGRLDEIIDPFLEPHRDAWTLSSVHKVAELAFRCLAFHRDMRPTMMEVAEELEQIRLSSWAPLEENNYVASSVASTCSSPFGGSEKSFNSRSAKKSGIGSRRLAVSQRGGDRDPLSTMEESKDSSPVSVQDPWFSEQSSPSTNSLLNNVVQ</sequence>